<accession>A0A8B8LM30</accession>
<dbReference type="KEGG" id="aprc:113866705"/>
<protein>
    <submittedName>
        <fullName evidence="3">Uncharacterized protein LOC113866705</fullName>
    </submittedName>
</protein>
<evidence type="ECO:0000313" key="3">
    <source>
        <dbReference type="RefSeq" id="XP_027357315.1"/>
    </source>
</evidence>
<keyword evidence="2" id="KW-1185">Reference proteome</keyword>
<dbReference type="GeneID" id="113866705"/>
<dbReference type="PANTHER" id="PTHR31881">
    <property type="match status" value="1"/>
</dbReference>
<reference evidence="3" key="2">
    <citation type="submission" date="2025-08" db="UniProtKB">
        <authorList>
            <consortium name="RefSeq"/>
        </authorList>
    </citation>
    <scope>IDENTIFICATION</scope>
    <source>
        <tissue evidence="3">Young leaves</tissue>
    </source>
</reference>
<dbReference type="OrthoDB" id="1355995at2759"/>
<keyword evidence="1" id="KW-0472">Membrane</keyword>
<feature type="transmembrane region" description="Helical" evidence="1">
    <location>
        <begin position="78"/>
        <end position="98"/>
    </location>
</feature>
<sequence>MEWRKYYMDLMFVPFGLVTILTYHAWLWHKTRTQPFTTVFGRDADGRRLWVPAMMKDIDKKNIVAVQSLRNVIMGSTLMATTSILLCAGVGAIVSSSYSVKKPINDAVFGEHGEFVVALKYTTLLTLLSFSFLCHTLSVRFLNQVNILICTPQDAKSMVTPEYLTGLLEKATILNIVGNRLFFSALSLQLWIFGPLLPFLSSIAMVILLYNLDFVTGNCTNDVDDFIQNGICE</sequence>
<evidence type="ECO:0000256" key="1">
    <source>
        <dbReference type="SAM" id="Phobius"/>
    </source>
</evidence>
<dbReference type="InterPro" id="IPR006747">
    <property type="entry name" value="DUF599"/>
</dbReference>
<dbReference type="Pfam" id="PF04654">
    <property type="entry name" value="DUF599"/>
    <property type="match status" value="1"/>
</dbReference>
<proteinExistence type="predicted"/>
<feature type="transmembrane region" description="Helical" evidence="1">
    <location>
        <begin position="6"/>
        <end position="26"/>
    </location>
</feature>
<keyword evidence="1" id="KW-1133">Transmembrane helix</keyword>
<organism evidence="2 3">
    <name type="scientific">Abrus precatorius</name>
    <name type="common">Indian licorice</name>
    <name type="synonym">Glycine abrus</name>
    <dbReference type="NCBI Taxonomy" id="3816"/>
    <lineage>
        <taxon>Eukaryota</taxon>
        <taxon>Viridiplantae</taxon>
        <taxon>Streptophyta</taxon>
        <taxon>Embryophyta</taxon>
        <taxon>Tracheophyta</taxon>
        <taxon>Spermatophyta</taxon>
        <taxon>Magnoliopsida</taxon>
        <taxon>eudicotyledons</taxon>
        <taxon>Gunneridae</taxon>
        <taxon>Pentapetalae</taxon>
        <taxon>rosids</taxon>
        <taxon>fabids</taxon>
        <taxon>Fabales</taxon>
        <taxon>Fabaceae</taxon>
        <taxon>Papilionoideae</taxon>
        <taxon>50 kb inversion clade</taxon>
        <taxon>NPAAA clade</taxon>
        <taxon>indigoferoid/millettioid clade</taxon>
        <taxon>Abreae</taxon>
        <taxon>Abrus</taxon>
    </lineage>
</organism>
<dbReference type="AlphaFoldDB" id="A0A8B8LM30"/>
<gene>
    <name evidence="3" type="primary">LOC113866705</name>
</gene>
<reference evidence="2" key="1">
    <citation type="journal article" date="2019" name="Toxins">
        <title>Detection of Abrin-Like and Prepropulchellin-Like Toxin Genes and Transcripts Using Whole Genome Sequencing and Full-Length Transcript Sequencing of Abrus precatorius.</title>
        <authorList>
            <person name="Hovde B.T."/>
            <person name="Daligault H.E."/>
            <person name="Hanschen E.R."/>
            <person name="Kunde Y.A."/>
            <person name="Johnson M.B."/>
            <person name="Starkenburg S.R."/>
            <person name="Johnson S.L."/>
        </authorList>
    </citation>
    <scope>NUCLEOTIDE SEQUENCE [LARGE SCALE GENOMIC DNA]</scope>
</reference>
<evidence type="ECO:0000313" key="2">
    <source>
        <dbReference type="Proteomes" id="UP000694853"/>
    </source>
</evidence>
<name>A0A8B8LM30_ABRPR</name>
<dbReference type="Proteomes" id="UP000694853">
    <property type="component" value="Unplaced"/>
</dbReference>
<keyword evidence="1" id="KW-0812">Transmembrane</keyword>
<dbReference type="PANTHER" id="PTHR31881:SF12">
    <property type="entry name" value="PLANT_F12B17-70 PROTEIN"/>
    <property type="match status" value="1"/>
</dbReference>
<feature type="transmembrane region" description="Helical" evidence="1">
    <location>
        <begin position="190"/>
        <end position="210"/>
    </location>
</feature>
<dbReference type="RefSeq" id="XP_027357315.1">
    <property type="nucleotide sequence ID" value="XM_027501514.1"/>
</dbReference>